<dbReference type="PROSITE" id="PS51217">
    <property type="entry name" value="UVRD_HELICASE_CTER"/>
    <property type="match status" value="1"/>
</dbReference>
<sequence>MSRATFTVINASAGSGKTHSITDLIADRLAGKNGTALNPTELIATTFTKAAAAELVERIRQKLLDQGLYEQAAGLETALIGTVHSVSGRLIEKYAIEMGLSADLTVLDEAAADRVMTVATSDLVAKAYNANKKLLDKFEIPLEKQTNSHGAESFQKTIEDIIKSARNSALTPEDLEASRKASIKEFHEILDDLAKHSGQSPDVDFHTHFRRVLEDVSQQLTEVAKEIDPAKSTSDRLGFTFTSRNRSTVSALREDLQKFLEELDPWLSTASYRALFELATKGKSLFSKLNAKCIPDLLKYMDLAPTVATSKNARRDTQDLISVLFDTASRCLEAYENYKQAMGFLDFNDQQIHVLELLRTSTSARRDIADTFSLLVVDEFQDTSPIQLAFFLELSTLLDEVIWVGDPKQAIYGFRGSEAELMGNTITALEGVTKKTLTESWRSRQNLVDFSNAVFSRAFPGQDVRLSVPEARKEQYGDDHGELCVLELPSRNAKHRTAEYLSELYAQEGDLAERSVAILRRSDDKDGSWSQAATNHGFRVTNSNTGLHSREERLLLAACTFVADPSDKLAALELIDLMHDHPAHSDWLKQLTAVASSDEARELITQWTVGAASGAISELVKVRAQQASSNLVDLVKHISVVVGLPDRIAAWTLPERRFENVTKFVSRAREFAEQQQSQGQPATLAGFVQAVASDEVALGEKTPPTKGLLHIGTVHSAKGLGWDDVIYVAEQSDKFDGSGLFTTSSGFDIDNVLAGKQLRYYPQLNLDKDGKAWLLAHAYIAPHYVSAQEEELRLAYVAATRAKRRLVIALPTPGKTACADGIMLASSLHNVDATAAAHTTLRIDPENGVLEISSPADSSATAGTTTDSIPCRHVVRKEMNEEKVLLPAPDSGNKPSAYIGKTPMSDVSTRAFKPYSAQASAVESSKELKATTEIRIIADLGAPLVDKGGQHWNLVGDTVHGYLACPYQKLDHAQQCTVAQRLIDNHQVGHILTAEQVVLAGQRWLQWLDSTYPGAKVVTEAPFSWVNDDQQHMQGWIDELLYLADGSTVCIDHKTYPGDDPIGHVRRKYVGQMQTYRQALTALTGTAPQSMLIHLPLLGKVIELVFKA</sequence>
<dbReference type="KEGG" id="ccho:CCHOA_02810"/>
<evidence type="ECO:0000256" key="7">
    <source>
        <dbReference type="ARBA" id="ARBA00022839"/>
    </source>
</evidence>
<gene>
    <name evidence="18" type="primary">addA</name>
    <name evidence="18" type="ORF">CCHOA_02810</name>
</gene>
<evidence type="ECO:0000256" key="2">
    <source>
        <dbReference type="ARBA" id="ARBA00022722"/>
    </source>
</evidence>
<dbReference type="GO" id="GO:0004527">
    <property type="term" value="F:exonuclease activity"/>
    <property type="evidence" value="ECO:0007669"/>
    <property type="project" value="UniProtKB-KW"/>
</dbReference>
<evidence type="ECO:0000256" key="6">
    <source>
        <dbReference type="ARBA" id="ARBA00022806"/>
    </source>
</evidence>
<dbReference type="EC" id="5.6.2.4" evidence="13"/>
<dbReference type="InterPro" id="IPR011604">
    <property type="entry name" value="PDDEXK-like_dom_sf"/>
</dbReference>
<keyword evidence="4" id="KW-0227">DNA damage</keyword>
<dbReference type="SUPFAM" id="SSF52540">
    <property type="entry name" value="P-loop containing nucleoside triphosphate hydrolases"/>
    <property type="match status" value="1"/>
</dbReference>
<evidence type="ECO:0000256" key="11">
    <source>
        <dbReference type="ARBA" id="ARBA00023235"/>
    </source>
</evidence>
<dbReference type="Proteomes" id="UP000269019">
    <property type="component" value="Chromosome"/>
</dbReference>
<keyword evidence="3 15" id="KW-0547">Nucleotide-binding</keyword>
<evidence type="ECO:0000256" key="1">
    <source>
        <dbReference type="ARBA" id="ARBA00009922"/>
    </source>
</evidence>
<dbReference type="GO" id="GO:0003677">
    <property type="term" value="F:DNA binding"/>
    <property type="evidence" value="ECO:0007669"/>
    <property type="project" value="UniProtKB-KW"/>
</dbReference>
<dbReference type="Pfam" id="PF13361">
    <property type="entry name" value="UvrD_C"/>
    <property type="match status" value="1"/>
</dbReference>
<dbReference type="GO" id="GO:0016887">
    <property type="term" value="F:ATP hydrolysis activity"/>
    <property type="evidence" value="ECO:0007669"/>
    <property type="project" value="RHEA"/>
</dbReference>
<comment type="similarity">
    <text evidence="1">Belongs to the helicase family. UvrD subfamily.</text>
</comment>
<organism evidence="18 19">
    <name type="scientific">Corynebacterium choanae</name>
    <dbReference type="NCBI Taxonomy" id="1862358"/>
    <lineage>
        <taxon>Bacteria</taxon>
        <taxon>Bacillati</taxon>
        <taxon>Actinomycetota</taxon>
        <taxon>Actinomycetes</taxon>
        <taxon>Mycobacteriales</taxon>
        <taxon>Corynebacteriaceae</taxon>
        <taxon>Corynebacterium</taxon>
    </lineage>
</organism>
<comment type="catalytic activity">
    <reaction evidence="12">
        <text>Couples ATP hydrolysis with the unwinding of duplex DNA by translocating in the 3'-5' direction.</text>
        <dbReference type="EC" id="5.6.2.4"/>
    </reaction>
</comment>
<dbReference type="Pfam" id="PF00580">
    <property type="entry name" value="UvrD-helicase"/>
    <property type="match status" value="2"/>
</dbReference>
<keyword evidence="19" id="KW-1185">Reference proteome</keyword>
<reference evidence="18 19" key="1">
    <citation type="submission" date="2018-11" db="EMBL/GenBank/DDBJ databases">
        <authorList>
            <person name="Kleinhagauer T."/>
            <person name="Glaeser S.P."/>
            <person name="Spergser J."/>
            <person name="Ruckert C."/>
            <person name="Kaempfer P."/>
            <person name="Busse H.-J."/>
        </authorList>
    </citation>
    <scope>NUCLEOTIDE SEQUENCE [LARGE SCALE GENOMIC DNA]</scope>
    <source>
        <strain evidence="18 19">200CH</strain>
    </source>
</reference>
<dbReference type="PROSITE" id="PS51198">
    <property type="entry name" value="UVRD_HELICASE_ATP_BIND"/>
    <property type="match status" value="1"/>
</dbReference>
<keyword evidence="11" id="KW-0413">Isomerase</keyword>
<protein>
    <recommendedName>
        <fullName evidence="13">DNA 3'-5' helicase</fullName>
        <ecNumber evidence="13">5.6.2.4</ecNumber>
    </recommendedName>
</protein>
<keyword evidence="2" id="KW-0540">Nuclease</keyword>
<keyword evidence="9" id="KW-0238">DNA-binding</keyword>
<dbReference type="InterPro" id="IPR014016">
    <property type="entry name" value="UvrD-like_ATP-bd"/>
</dbReference>
<evidence type="ECO:0000256" key="12">
    <source>
        <dbReference type="ARBA" id="ARBA00034617"/>
    </source>
</evidence>
<evidence type="ECO:0000256" key="14">
    <source>
        <dbReference type="ARBA" id="ARBA00048988"/>
    </source>
</evidence>
<dbReference type="PANTHER" id="PTHR11070">
    <property type="entry name" value="UVRD / RECB / PCRA DNA HELICASE FAMILY MEMBER"/>
    <property type="match status" value="1"/>
</dbReference>
<dbReference type="InterPro" id="IPR027417">
    <property type="entry name" value="P-loop_NTPase"/>
</dbReference>
<dbReference type="Gene3D" id="1.10.486.10">
    <property type="entry name" value="PCRA, domain 4"/>
    <property type="match status" value="1"/>
</dbReference>
<dbReference type="Gene3D" id="3.90.320.10">
    <property type="match status" value="1"/>
</dbReference>
<feature type="domain" description="UvrD-like helicase C-terminal" evidence="17">
    <location>
        <begin position="445"/>
        <end position="719"/>
    </location>
</feature>
<evidence type="ECO:0000256" key="8">
    <source>
        <dbReference type="ARBA" id="ARBA00022840"/>
    </source>
</evidence>
<dbReference type="Gene3D" id="1.10.10.160">
    <property type="match status" value="1"/>
</dbReference>
<dbReference type="Gene3D" id="3.40.50.300">
    <property type="entry name" value="P-loop containing nucleotide triphosphate hydrolases"/>
    <property type="match status" value="3"/>
</dbReference>
<evidence type="ECO:0000259" key="17">
    <source>
        <dbReference type="PROSITE" id="PS51217"/>
    </source>
</evidence>
<dbReference type="AlphaFoldDB" id="A0A3G6J7V6"/>
<dbReference type="InterPro" id="IPR000212">
    <property type="entry name" value="DNA_helicase_UvrD/REP"/>
</dbReference>
<dbReference type="EMBL" id="CP033896">
    <property type="protein sequence ID" value="AZA12978.1"/>
    <property type="molecule type" value="Genomic_DNA"/>
</dbReference>
<evidence type="ECO:0000313" key="18">
    <source>
        <dbReference type="EMBL" id="AZA12978.1"/>
    </source>
</evidence>
<evidence type="ECO:0000256" key="9">
    <source>
        <dbReference type="ARBA" id="ARBA00023125"/>
    </source>
</evidence>
<dbReference type="RefSeq" id="WP_164472356.1">
    <property type="nucleotide sequence ID" value="NZ_CP033896.1"/>
</dbReference>
<dbReference type="GO" id="GO:0043138">
    <property type="term" value="F:3'-5' DNA helicase activity"/>
    <property type="evidence" value="ECO:0007669"/>
    <property type="project" value="UniProtKB-EC"/>
</dbReference>
<keyword evidence="6 15" id="KW-0347">Helicase</keyword>
<dbReference type="PANTHER" id="PTHR11070:SF2">
    <property type="entry name" value="ATP-DEPENDENT DNA HELICASE SRS2"/>
    <property type="match status" value="1"/>
</dbReference>
<feature type="binding site" evidence="15">
    <location>
        <begin position="11"/>
        <end position="18"/>
    </location>
    <ligand>
        <name>ATP</name>
        <dbReference type="ChEBI" id="CHEBI:30616"/>
    </ligand>
</feature>
<keyword evidence="8 15" id="KW-0067">ATP-binding</keyword>
<evidence type="ECO:0000256" key="15">
    <source>
        <dbReference type="PROSITE-ProRule" id="PRU00560"/>
    </source>
</evidence>
<dbReference type="GO" id="GO:0005524">
    <property type="term" value="F:ATP binding"/>
    <property type="evidence" value="ECO:0007669"/>
    <property type="project" value="UniProtKB-UniRule"/>
</dbReference>
<comment type="catalytic activity">
    <reaction evidence="14">
        <text>ATP + H2O = ADP + phosphate + H(+)</text>
        <dbReference type="Rhea" id="RHEA:13065"/>
        <dbReference type="ChEBI" id="CHEBI:15377"/>
        <dbReference type="ChEBI" id="CHEBI:15378"/>
        <dbReference type="ChEBI" id="CHEBI:30616"/>
        <dbReference type="ChEBI" id="CHEBI:43474"/>
        <dbReference type="ChEBI" id="CHEBI:456216"/>
        <dbReference type="EC" id="5.6.2.4"/>
    </reaction>
</comment>
<evidence type="ECO:0000256" key="13">
    <source>
        <dbReference type="ARBA" id="ARBA00034808"/>
    </source>
</evidence>
<evidence type="ECO:0000313" key="19">
    <source>
        <dbReference type="Proteomes" id="UP000269019"/>
    </source>
</evidence>
<keyword evidence="10" id="KW-0234">DNA repair</keyword>
<dbReference type="InterPro" id="IPR014017">
    <property type="entry name" value="DNA_helicase_UvrD-like_C"/>
</dbReference>
<name>A0A3G6J7V6_9CORY</name>
<accession>A0A3G6J7V6</accession>
<keyword evidence="7" id="KW-0269">Exonuclease</keyword>
<evidence type="ECO:0000259" key="16">
    <source>
        <dbReference type="PROSITE" id="PS51198"/>
    </source>
</evidence>
<proteinExistence type="inferred from homology"/>
<dbReference type="InterPro" id="IPR013986">
    <property type="entry name" value="DExx_box_DNA_helicase_dom_sf"/>
</dbReference>
<evidence type="ECO:0000256" key="10">
    <source>
        <dbReference type="ARBA" id="ARBA00023204"/>
    </source>
</evidence>
<feature type="domain" description="UvrD-like helicase ATP-binding" evidence="16">
    <location>
        <begin position="1"/>
        <end position="444"/>
    </location>
</feature>
<evidence type="ECO:0000256" key="4">
    <source>
        <dbReference type="ARBA" id="ARBA00022763"/>
    </source>
</evidence>
<evidence type="ECO:0000256" key="3">
    <source>
        <dbReference type="ARBA" id="ARBA00022741"/>
    </source>
</evidence>
<evidence type="ECO:0000256" key="5">
    <source>
        <dbReference type="ARBA" id="ARBA00022801"/>
    </source>
</evidence>
<keyword evidence="5 15" id="KW-0378">Hydrolase</keyword>
<dbReference type="GO" id="GO:0000725">
    <property type="term" value="P:recombinational repair"/>
    <property type="evidence" value="ECO:0007669"/>
    <property type="project" value="TreeGrafter"/>
</dbReference>